<dbReference type="AlphaFoldDB" id="A0A5C6N5X8"/>
<evidence type="ECO:0000313" key="2">
    <source>
        <dbReference type="EMBL" id="TWW62726.1"/>
    </source>
</evidence>
<reference evidence="2 3" key="1">
    <citation type="submission" date="2019-04" db="EMBL/GenBank/DDBJ databases">
        <title>Chromosome genome assembly for Takifugu flavidus.</title>
        <authorList>
            <person name="Xiao S."/>
        </authorList>
    </citation>
    <scope>NUCLEOTIDE SEQUENCE [LARGE SCALE GENOMIC DNA]</scope>
    <source>
        <strain evidence="2">HTHZ2018</strain>
        <tissue evidence="2">Muscle</tissue>
    </source>
</reference>
<dbReference type="PANTHER" id="PTHR47272:SF1">
    <property type="entry name" value="PIGGYBAC TRANSPOSABLE ELEMENT-DERIVED PROTEIN 3-LIKE"/>
    <property type="match status" value="1"/>
</dbReference>
<dbReference type="PANTHER" id="PTHR47272">
    <property type="entry name" value="DDE_TNP_1_7 DOMAIN-CONTAINING PROTEIN"/>
    <property type="match status" value="1"/>
</dbReference>
<protein>
    <submittedName>
        <fullName evidence="2">Uncharacterized protein</fullName>
    </submittedName>
</protein>
<proteinExistence type="predicted"/>
<organism evidence="2 3">
    <name type="scientific">Takifugu flavidus</name>
    <name type="common">sansaifugu</name>
    <dbReference type="NCBI Taxonomy" id="433684"/>
    <lineage>
        <taxon>Eukaryota</taxon>
        <taxon>Metazoa</taxon>
        <taxon>Chordata</taxon>
        <taxon>Craniata</taxon>
        <taxon>Vertebrata</taxon>
        <taxon>Euteleostomi</taxon>
        <taxon>Actinopterygii</taxon>
        <taxon>Neopterygii</taxon>
        <taxon>Teleostei</taxon>
        <taxon>Neoteleostei</taxon>
        <taxon>Acanthomorphata</taxon>
        <taxon>Eupercaria</taxon>
        <taxon>Tetraodontiformes</taxon>
        <taxon>Tetradontoidea</taxon>
        <taxon>Tetraodontidae</taxon>
        <taxon>Takifugu</taxon>
    </lineage>
</organism>
<dbReference type="Proteomes" id="UP000324091">
    <property type="component" value="Chromosome 4"/>
</dbReference>
<evidence type="ECO:0000313" key="3">
    <source>
        <dbReference type="Proteomes" id="UP000324091"/>
    </source>
</evidence>
<sequence>EYYHRFLHFVNMVSLNSWALYRRDSESTNVPQEKQKDSLDIRTAIGQALSMQGKDLSTKKRWWPSSDEEQDFDRKKHSGPAQRSTTMLWLTGQKSTANTVMPLSQGPQSRSAENVVFIFASQERSIP</sequence>
<keyword evidence="3" id="KW-1185">Reference proteome</keyword>
<comment type="caution">
    <text evidence="2">The sequence shown here is derived from an EMBL/GenBank/DDBJ whole genome shotgun (WGS) entry which is preliminary data.</text>
</comment>
<gene>
    <name evidence="2" type="ORF">D4764_04G0013730</name>
</gene>
<accession>A0A5C6N5X8</accession>
<dbReference type="EMBL" id="RHFK02000017">
    <property type="protein sequence ID" value="TWW62726.1"/>
    <property type="molecule type" value="Genomic_DNA"/>
</dbReference>
<feature type="region of interest" description="Disordered" evidence="1">
    <location>
        <begin position="50"/>
        <end position="86"/>
    </location>
</feature>
<feature type="non-terminal residue" evidence="2">
    <location>
        <position position="1"/>
    </location>
</feature>
<name>A0A5C6N5X8_9TELE</name>
<evidence type="ECO:0000256" key="1">
    <source>
        <dbReference type="SAM" id="MobiDB-lite"/>
    </source>
</evidence>